<sequence length="201" mass="22701">MTERKSSGSTVPTSKKRLGLCFMALHLISSPQHVQGFAPATGLYAQRDLAIRSAGNNVDDEVSKQLARAKELLAKSKARIEAKELEAINKEKEEKSESVPFFAAKMASMDQDSRKTKFTKDKNEETGLSTFDGDKMVELSESEEWEVRPLSQVFENENKDAAENPLADRDVAASIFNLQKKMRTEDYMKIFDKRNRFIGEQ</sequence>
<keyword evidence="3" id="KW-1185">Reference proteome</keyword>
<dbReference type="Proteomes" id="UP001295423">
    <property type="component" value="Unassembled WGS sequence"/>
</dbReference>
<dbReference type="AlphaFoldDB" id="A0AAD2FZS1"/>
<gene>
    <name evidence="2" type="ORF">CYCCA115_LOCUS16530</name>
</gene>
<protein>
    <submittedName>
        <fullName evidence="2">Uncharacterized protein</fullName>
    </submittedName>
</protein>
<comment type="caution">
    <text evidence="2">The sequence shown here is derived from an EMBL/GenBank/DDBJ whole genome shotgun (WGS) entry which is preliminary data.</text>
</comment>
<keyword evidence="1" id="KW-0175">Coiled coil</keyword>
<evidence type="ECO:0000313" key="3">
    <source>
        <dbReference type="Proteomes" id="UP001295423"/>
    </source>
</evidence>
<accession>A0AAD2FZS1</accession>
<name>A0AAD2FZS1_9STRA</name>
<proteinExistence type="predicted"/>
<dbReference type="EMBL" id="CAKOGP040001936">
    <property type="protein sequence ID" value="CAJ1957068.1"/>
    <property type="molecule type" value="Genomic_DNA"/>
</dbReference>
<feature type="coiled-coil region" evidence="1">
    <location>
        <begin position="66"/>
        <end position="95"/>
    </location>
</feature>
<evidence type="ECO:0000256" key="1">
    <source>
        <dbReference type="SAM" id="Coils"/>
    </source>
</evidence>
<evidence type="ECO:0000313" key="2">
    <source>
        <dbReference type="EMBL" id="CAJ1957068.1"/>
    </source>
</evidence>
<reference evidence="2" key="1">
    <citation type="submission" date="2023-08" db="EMBL/GenBank/DDBJ databases">
        <authorList>
            <person name="Audoor S."/>
            <person name="Bilcke G."/>
        </authorList>
    </citation>
    <scope>NUCLEOTIDE SEQUENCE</scope>
</reference>
<organism evidence="2 3">
    <name type="scientific">Cylindrotheca closterium</name>
    <dbReference type="NCBI Taxonomy" id="2856"/>
    <lineage>
        <taxon>Eukaryota</taxon>
        <taxon>Sar</taxon>
        <taxon>Stramenopiles</taxon>
        <taxon>Ochrophyta</taxon>
        <taxon>Bacillariophyta</taxon>
        <taxon>Bacillariophyceae</taxon>
        <taxon>Bacillariophycidae</taxon>
        <taxon>Bacillariales</taxon>
        <taxon>Bacillariaceae</taxon>
        <taxon>Cylindrotheca</taxon>
    </lineage>
</organism>